<dbReference type="InterPro" id="IPR015876">
    <property type="entry name" value="Acyl-CoA_DS"/>
</dbReference>
<dbReference type="Pfam" id="PF00487">
    <property type="entry name" value="FA_desaturase"/>
    <property type="match status" value="1"/>
</dbReference>
<evidence type="ECO:0000256" key="2">
    <source>
        <dbReference type="ARBA" id="ARBA00008749"/>
    </source>
</evidence>
<accession>A0A318ITL5</accession>
<dbReference type="PANTHER" id="PTHR11351:SF33">
    <property type="entry name" value="DELTA-9 FATTY ACID DESATURASE, DESA"/>
    <property type="match status" value="1"/>
</dbReference>
<dbReference type="GO" id="GO:0016020">
    <property type="term" value="C:membrane"/>
    <property type="evidence" value="ECO:0007669"/>
    <property type="project" value="UniProtKB-SubCell"/>
</dbReference>
<comment type="caution">
    <text evidence="13">The sequence shown here is derived from an EMBL/GenBank/DDBJ whole genome shotgun (WGS) entry which is preliminary data.</text>
</comment>
<evidence type="ECO:0000256" key="3">
    <source>
        <dbReference type="ARBA" id="ARBA00022692"/>
    </source>
</evidence>
<keyword evidence="9 10" id="KW-0472">Membrane</keyword>
<evidence type="ECO:0000256" key="8">
    <source>
        <dbReference type="ARBA" id="ARBA00023098"/>
    </source>
</evidence>
<name>A0A318ITL5_9BURK</name>
<keyword evidence="14" id="KW-1185">Reference proteome</keyword>
<feature type="domain" description="Fatty acid desaturase" evidence="11">
    <location>
        <begin position="21"/>
        <end position="223"/>
    </location>
</feature>
<organism evidence="13 14">
    <name type="scientific">Undibacterium pigrum</name>
    <dbReference type="NCBI Taxonomy" id="401470"/>
    <lineage>
        <taxon>Bacteria</taxon>
        <taxon>Pseudomonadati</taxon>
        <taxon>Pseudomonadota</taxon>
        <taxon>Betaproteobacteria</taxon>
        <taxon>Burkholderiales</taxon>
        <taxon>Oxalobacteraceae</taxon>
        <taxon>Undibacterium</taxon>
    </lineage>
</organism>
<sequence>MSTFIDTAVDFLSNGLTRATGWQVFIFTMVVTHITIASVTIFLHRCQAHRALELHAIPSHFFRFWLWLTTGQVTKEWAAIHRKHHAKCETEEDPHSPVTRGIKKVLFEGAELYRAECKNMETMEKYGHGTPDDWMERNVYTRFSWQGVALMLIIDLMLFGVIGATVWAVQMAWIPITAAGIINGIGHYWGYRNYDCTDASRNILPIGILIGGEELHNNHHTFGTSAKLSSKWYEFDIGWMYIRCMEIVGLAKVKKVAPEPKFKEIKAVVDLETLQAVITNRYDVMAKYTKSLRRTWRDEVANLREKAMFEAQMLKSTKKLLQREPTKLEAPQQQQLSEVLAHSRALKTMHDMRVELGLIWERSTVSREQLVQQLQDWCVRAEASGIQTLREFSLRLRTYA</sequence>
<evidence type="ECO:0000256" key="5">
    <source>
        <dbReference type="ARBA" id="ARBA00022989"/>
    </source>
</evidence>
<feature type="transmembrane region" description="Helical" evidence="10">
    <location>
        <begin position="172"/>
        <end position="191"/>
    </location>
</feature>
<keyword evidence="7" id="KW-0408">Iron</keyword>
<keyword evidence="5 10" id="KW-1133">Transmembrane helix</keyword>
<evidence type="ECO:0000313" key="13">
    <source>
        <dbReference type="EMBL" id="PXX37950.1"/>
    </source>
</evidence>
<comment type="subcellular location">
    <subcellularLocation>
        <location evidence="1">Membrane</location>
        <topology evidence="1">Multi-pass membrane protein</topology>
    </subcellularLocation>
</comment>
<keyword evidence="6" id="KW-0560">Oxidoreductase</keyword>
<feature type="transmembrane region" description="Helical" evidence="10">
    <location>
        <begin position="143"/>
        <end position="166"/>
    </location>
</feature>
<evidence type="ECO:0000256" key="6">
    <source>
        <dbReference type="ARBA" id="ARBA00023002"/>
    </source>
</evidence>
<evidence type="ECO:0000256" key="4">
    <source>
        <dbReference type="ARBA" id="ARBA00022832"/>
    </source>
</evidence>
<evidence type="ECO:0000256" key="10">
    <source>
        <dbReference type="SAM" id="Phobius"/>
    </source>
</evidence>
<keyword evidence="3 10" id="KW-0812">Transmembrane</keyword>
<dbReference type="GO" id="GO:0016717">
    <property type="term" value="F:oxidoreductase activity, acting on paired donors, with oxidation of a pair of donors resulting in the reduction of molecular oxygen to two molecules of water"/>
    <property type="evidence" value="ECO:0007669"/>
    <property type="project" value="InterPro"/>
</dbReference>
<dbReference type="RefSeq" id="WP_110257755.1">
    <property type="nucleotide sequence ID" value="NZ_QJKB01000013.1"/>
</dbReference>
<dbReference type="EMBL" id="QJKB01000013">
    <property type="protein sequence ID" value="PXX37950.1"/>
    <property type="molecule type" value="Genomic_DNA"/>
</dbReference>
<evidence type="ECO:0000256" key="7">
    <source>
        <dbReference type="ARBA" id="ARBA00023004"/>
    </source>
</evidence>
<protein>
    <submittedName>
        <fullName evidence="13">Stearoyl-CoA desaturase (Delta-9 desaturase)</fullName>
    </submittedName>
</protein>
<dbReference type="Proteomes" id="UP000247792">
    <property type="component" value="Unassembled WGS sequence"/>
</dbReference>
<dbReference type="InterPro" id="IPR002560">
    <property type="entry name" value="Transposase_DDE"/>
</dbReference>
<feature type="domain" description="Transposase IS204/IS1001/IS1096/IS1165 DDE" evidence="12">
    <location>
        <begin position="275"/>
        <end position="398"/>
    </location>
</feature>
<dbReference type="InterPro" id="IPR005804">
    <property type="entry name" value="FA_desaturase_dom"/>
</dbReference>
<comment type="similarity">
    <text evidence="2">Belongs to the fatty acid desaturase type 2 family.</text>
</comment>
<dbReference type="GO" id="GO:0006631">
    <property type="term" value="P:fatty acid metabolic process"/>
    <property type="evidence" value="ECO:0007669"/>
    <property type="project" value="UniProtKB-KW"/>
</dbReference>
<proteinExistence type="inferred from homology"/>
<dbReference type="AlphaFoldDB" id="A0A318ITL5"/>
<feature type="transmembrane region" description="Helical" evidence="10">
    <location>
        <begin position="20"/>
        <end position="43"/>
    </location>
</feature>
<evidence type="ECO:0000259" key="11">
    <source>
        <dbReference type="Pfam" id="PF00487"/>
    </source>
</evidence>
<dbReference type="Pfam" id="PF01610">
    <property type="entry name" value="DDE_Tnp_ISL3"/>
    <property type="match status" value="1"/>
</dbReference>
<evidence type="ECO:0000313" key="14">
    <source>
        <dbReference type="Proteomes" id="UP000247792"/>
    </source>
</evidence>
<dbReference type="OrthoDB" id="9768289at2"/>
<gene>
    <name evidence="13" type="ORF">DFR42_11324</name>
</gene>
<keyword evidence="8" id="KW-0443">Lipid metabolism</keyword>
<dbReference type="PANTHER" id="PTHR11351">
    <property type="entry name" value="ACYL-COA DESATURASE"/>
    <property type="match status" value="1"/>
</dbReference>
<dbReference type="CDD" id="cd03505">
    <property type="entry name" value="Delta9-FADS-like"/>
    <property type="match status" value="1"/>
</dbReference>
<keyword evidence="4" id="KW-0276">Fatty acid metabolism</keyword>
<evidence type="ECO:0000256" key="1">
    <source>
        <dbReference type="ARBA" id="ARBA00004141"/>
    </source>
</evidence>
<reference evidence="13 14" key="1">
    <citation type="submission" date="2018-05" db="EMBL/GenBank/DDBJ databases">
        <title>Genomic Encyclopedia of Type Strains, Phase IV (KMG-IV): sequencing the most valuable type-strain genomes for metagenomic binning, comparative biology and taxonomic classification.</title>
        <authorList>
            <person name="Goeker M."/>
        </authorList>
    </citation>
    <scope>NUCLEOTIDE SEQUENCE [LARGE SCALE GENOMIC DNA]</scope>
    <source>
        <strain evidence="13 14">DSM 19792</strain>
    </source>
</reference>
<evidence type="ECO:0000256" key="9">
    <source>
        <dbReference type="ARBA" id="ARBA00023136"/>
    </source>
</evidence>
<evidence type="ECO:0000259" key="12">
    <source>
        <dbReference type="Pfam" id="PF01610"/>
    </source>
</evidence>